<organism evidence="2 3">
    <name type="scientific">Mycobacterium phage Rich</name>
    <dbReference type="NCBI Taxonomy" id="1927021"/>
    <lineage>
        <taxon>Viruses</taxon>
        <taxon>Duplodnaviria</taxon>
        <taxon>Heunggongvirae</taxon>
        <taxon>Uroviricota</taxon>
        <taxon>Caudoviricetes</taxon>
        <taxon>Bclasvirinae</taxon>
        <taxon>Acadianvirus</taxon>
        <taxon>Acadianvirus baee</taxon>
    </lineage>
</organism>
<feature type="compositionally biased region" description="Polar residues" evidence="1">
    <location>
        <begin position="1"/>
        <end position="16"/>
    </location>
</feature>
<evidence type="ECO:0000313" key="2">
    <source>
        <dbReference type="EMBL" id="APQ42311.1"/>
    </source>
</evidence>
<protein>
    <submittedName>
        <fullName evidence="2">Uncharacterized protein</fullName>
    </submittedName>
</protein>
<sequence>MSTATPQTAVSQANRETPTKVADGSNLLPDQRADDAQAASVGEGQTTETGTGQELSDTHRSFAGAGLGPILDDPTLRVLAEAVDDLETVRKANDNRRRQLTRCEADKDGVVRGHCLPEDSKTIVRLSATLDLLAEAEKQAVRNLEATMATHPLGPWVKAQNGLGLKTIARLLSAVGDPYWNTLHDRPRTVSELWAYAGLAVHDGAIQRRAKGQRSNWSDIAKMRVWNCVQPIIKNARSPYRALYDAAKAGYLGATHTHECKQCGPKGAPAQPGSPLSKGHIDARAQRVVMKAILKDLWIESKRIHEEVAACQSSLETHPRRAGGDLT</sequence>
<accession>A0A1L6BYZ0</accession>
<reference evidence="2 3" key="1">
    <citation type="submission" date="2016-11" db="EMBL/GenBank/DDBJ databases">
        <authorList>
            <person name="Cheung S."/>
            <person name="Hausler R."/>
            <person name="Pastore C.F."/>
            <person name="Perone H."/>
            <person name="Scheidt D."/>
            <person name="Zheng J.C."/>
            <person name="Garlena R.A."/>
            <person name="Russell D.A."/>
            <person name="Pope W.H."/>
            <person name="Jacobs-Sera D."/>
            <person name="Hatfull G.F."/>
        </authorList>
    </citation>
    <scope>NUCLEOTIDE SEQUENCE [LARGE SCALE GENOMIC DNA]</scope>
</reference>
<name>A0A1L6BYZ0_9CAUD</name>
<gene>
    <name evidence="2" type="primary">50</name>
    <name evidence="2" type="ORF">PBI_RICH_50</name>
</gene>
<dbReference type="EMBL" id="KY224000">
    <property type="protein sequence ID" value="APQ42311.1"/>
    <property type="molecule type" value="Genomic_DNA"/>
</dbReference>
<evidence type="ECO:0000256" key="1">
    <source>
        <dbReference type="SAM" id="MobiDB-lite"/>
    </source>
</evidence>
<feature type="region of interest" description="Disordered" evidence="1">
    <location>
        <begin position="1"/>
        <end position="67"/>
    </location>
</feature>
<evidence type="ECO:0000313" key="3">
    <source>
        <dbReference type="Proteomes" id="UP000225176"/>
    </source>
</evidence>
<dbReference type="Proteomes" id="UP000225176">
    <property type="component" value="Segment"/>
</dbReference>
<feature type="compositionally biased region" description="Low complexity" evidence="1">
    <location>
        <begin position="42"/>
        <end position="54"/>
    </location>
</feature>
<proteinExistence type="predicted"/>